<dbReference type="RefSeq" id="WP_094450678.1">
    <property type="nucleotide sequence ID" value="NZ_NMVI01000016.1"/>
</dbReference>
<evidence type="ECO:0008006" key="3">
    <source>
        <dbReference type="Google" id="ProtNLM"/>
    </source>
</evidence>
<comment type="caution">
    <text evidence="1">The sequence shown here is derived from an EMBL/GenBank/DDBJ whole genome shotgun (WGS) entry which is preliminary data.</text>
</comment>
<dbReference type="AlphaFoldDB" id="A0A255E7F6"/>
<dbReference type="EMBL" id="NMVI01000016">
    <property type="protein sequence ID" value="OYN87456.1"/>
    <property type="molecule type" value="Genomic_DNA"/>
</dbReference>
<sequence>MSQLYAAAVTVDVTPGPGHAMTGYASRTGVATGTHDPLEANLLWLRSQPAADSKEAAGDLVWVSLDAVGITWPTREAVAAAVAGATGVPTEQVVVAASHSHSAPAGWVGQIMPLLPYDVEPDLLADLADRIAQAAAGLQLAAADLSFETTRIEGVGLERHDPELPAELSSGVLAVRVADQLIGLLFDFACHPTVLDHTALEWSADWVYGARLALREAYPGLPVMFLQGCTGDAGPQFTMQEQTYAEIQRLGRLAGPPLLAALAGQPVTGAVRVRRTELALPPRLPAAEVVAQDGVRLNDAGQMRVPVSLVEVGQQRWLHLPFEPVRSVGARIREVHPDLRVVGYSDGYLSYLVDASCFEHGWYEARVSLAGLADSDGLVAALADWVAQLS</sequence>
<dbReference type="Proteomes" id="UP000216533">
    <property type="component" value="Unassembled WGS sequence"/>
</dbReference>
<organism evidence="1 2">
    <name type="scientific">Parenemella sanctibonifatiensis</name>
    <dbReference type="NCBI Taxonomy" id="2016505"/>
    <lineage>
        <taxon>Bacteria</taxon>
        <taxon>Bacillati</taxon>
        <taxon>Actinomycetota</taxon>
        <taxon>Actinomycetes</taxon>
        <taxon>Propionibacteriales</taxon>
        <taxon>Propionibacteriaceae</taxon>
        <taxon>Parenemella</taxon>
    </lineage>
</organism>
<reference evidence="1 2" key="1">
    <citation type="submission" date="2017-07" db="EMBL/GenBank/DDBJ databases">
        <title>Draft whole genome sequences of clinical Proprionibacteriaceae strains.</title>
        <authorList>
            <person name="Bernier A.-M."/>
            <person name="Bernard K."/>
            <person name="Domingo M.-C."/>
        </authorList>
    </citation>
    <scope>NUCLEOTIDE SEQUENCE [LARGE SCALE GENOMIC DNA]</scope>
    <source>
        <strain evidence="1 2">NML 160184</strain>
    </source>
</reference>
<gene>
    <name evidence="1" type="ORF">CGZ92_07000</name>
</gene>
<name>A0A255E7F6_9ACTN</name>
<protein>
    <recommendedName>
        <fullName evidence="3">Neutral/alkaline non-lysosomal ceramidase N-terminal domain-containing protein</fullName>
    </recommendedName>
</protein>
<accession>A0A255E7F6</accession>
<evidence type="ECO:0000313" key="1">
    <source>
        <dbReference type="EMBL" id="OYN87456.1"/>
    </source>
</evidence>
<evidence type="ECO:0000313" key="2">
    <source>
        <dbReference type="Proteomes" id="UP000216533"/>
    </source>
</evidence>
<proteinExistence type="predicted"/>